<accession>A0ABU3KHH1</accession>
<evidence type="ECO:0000256" key="3">
    <source>
        <dbReference type="ARBA" id="ARBA00022991"/>
    </source>
</evidence>
<comment type="caution">
    <text evidence="6">The sequence shown here is derived from an EMBL/GenBank/DDBJ whole genome shotgun (WGS) entry which is preliminary data.</text>
</comment>
<evidence type="ECO:0000256" key="4">
    <source>
        <dbReference type="ARBA" id="ARBA00023170"/>
    </source>
</evidence>
<evidence type="ECO:0000259" key="5">
    <source>
        <dbReference type="PROSITE" id="PS50046"/>
    </source>
</evidence>
<dbReference type="SUPFAM" id="SSF55785">
    <property type="entry name" value="PYP-like sensor domain (PAS domain)"/>
    <property type="match status" value="1"/>
</dbReference>
<dbReference type="InterPro" id="IPR016132">
    <property type="entry name" value="Phyto_chromo_attachment"/>
</dbReference>
<sequence length="353" mass="39488">MTLAIDTSRTHAPVQWVSCEQEQLHLSGKIQSHGALAVVSRANEMVTHASTNLGEMFGVPLSALLGHAWRDTPLFPPEMEQTLPAGTSPRPLTLTVARPDGEWLAVAMQVSTSHVLLEWEHGVAGVEPVPVHELLRSVVRSPNFPAELDAYYQTLVGQVRRVSGMDRVMIYRFREDWTGEVVAEDQSGDYGSYMGLRFPAGDIPEIARRLYLQNPYRMIPDIEAPDHPVYGLDAQPPDLSRSDLRSVSPMHLEYLRNMGVRSSFSVPLIVGGNSGVWSLATTMQHPCGYRMTSVTLARRWHRHFLWGSPALRPRTTCACTTEWTAKCHVPCKVLQELPIRSQRLTSWSLTFQA</sequence>
<dbReference type="RefSeq" id="WP_313873061.1">
    <property type="nucleotide sequence ID" value="NZ_JAVBIK010000001.1"/>
</dbReference>
<evidence type="ECO:0000313" key="6">
    <source>
        <dbReference type="EMBL" id="MDT7517210.1"/>
    </source>
</evidence>
<name>A0ABU3KHH1_9BURK</name>
<dbReference type="PRINTS" id="PR01033">
    <property type="entry name" value="PHYTOCHROME"/>
</dbReference>
<keyword evidence="2" id="KW-0716">Sensory transduction</keyword>
<evidence type="ECO:0000313" key="7">
    <source>
        <dbReference type="Proteomes" id="UP001321700"/>
    </source>
</evidence>
<dbReference type="Pfam" id="PF08446">
    <property type="entry name" value="PAS_2"/>
    <property type="match status" value="1"/>
</dbReference>
<keyword evidence="1" id="KW-0600">Photoreceptor protein</keyword>
<proteinExistence type="predicted"/>
<dbReference type="InterPro" id="IPR029016">
    <property type="entry name" value="GAF-like_dom_sf"/>
</dbReference>
<dbReference type="SUPFAM" id="SSF55781">
    <property type="entry name" value="GAF domain-like"/>
    <property type="match status" value="1"/>
</dbReference>
<reference evidence="6 7" key="1">
    <citation type="submission" date="2023-08" db="EMBL/GenBank/DDBJ databases">
        <title>Rhodoferax potami sp. nov. and Rhodoferax mekongensis sp. nov., isolated from the Mekong River in Thailand.</title>
        <authorList>
            <person name="Kitikhun S."/>
            <person name="Charoenyingcharoen P."/>
            <person name="Siriarchawattana P."/>
            <person name="Likhitrattanapisal S."/>
            <person name="Nilsakha T."/>
            <person name="Chanpet A."/>
            <person name="Rattanawaree P."/>
            <person name="Ingsriswang S."/>
        </authorList>
    </citation>
    <scope>NUCLEOTIDE SEQUENCE [LARGE SCALE GENOMIC DNA]</scope>
    <source>
        <strain evidence="6 7">TBRC 17660</strain>
    </source>
</reference>
<evidence type="ECO:0000256" key="1">
    <source>
        <dbReference type="ARBA" id="ARBA00022543"/>
    </source>
</evidence>
<keyword evidence="4" id="KW-0675">Receptor</keyword>
<protein>
    <submittedName>
        <fullName evidence="6">GAF domain-containing protein</fullName>
    </submittedName>
</protein>
<dbReference type="EMBL" id="JAVBIK010000001">
    <property type="protein sequence ID" value="MDT7517210.1"/>
    <property type="molecule type" value="Genomic_DNA"/>
</dbReference>
<dbReference type="Pfam" id="PF01590">
    <property type="entry name" value="GAF"/>
    <property type="match status" value="1"/>
</dbReference>
<gene>
    <name evidence="6" type="ORF">RAE19_00350</name>
</gene>
<dbReference type="PROSITE" id="PS50046">
    <property type="entry name" value="PHYTOCHROME_2"/>
    <property type="match status" value="1"/>
</dbReference>
<organism evidence="6 7">
    <name type="scientific">Rhodoferax potami</name>
    <dbReference type="NCBI Taxonomy" id="3068338"/>
    <lineage>
        <taxon>Bacteria</taxon>
        <taxon>Pseudomonadati</taxon>
        <taxon>Pseudomonadota</taxon>
        <taxon>Betaproteobacteria</taxon>
        <taxon>Burkholderiales</taxon>
        <taxon>Comamonadaceae</taxon>
        <taxon>Rhodoferax</taxon>
    </lineage>
</organism>
<feature type="domain" description="Phytochrome chromophore attachment site" evidence="5">
    <location>
        <begin position="147"/>
        <end position="284"/>
    </location>
</feature>
<dbReference type="InterPro" id="IPR035965">
    <property type="entry name" value="PAS-like_dom_sf"/>
</dbReference>
<keyword evidence="7" id="KW-1185">Reference proteome</keyword>
<dbReference type="InterPro" id="IPR003018">
    <property type="entry name" value="GAF"/>
</dbReference>
<dbReference type="InterPro" id="IPR013654">
    <property type="entry name" value="PAS_2"/>
</dbReference>
<keyword evidence="3" id="KW-0157">Chromophore</keyword>
<dbReference type="Gene3D" id="3.30.450.20">
    <property type="entry name" value="PAS domain"/>
    <property type="match status" value="1"/>
</dbReference>
<dbReference type="Gene3D" id="3.30.450.40">
    <property type="match status" value="1"/>
</dbReference>
<dbReference type="Proteomes" id="UP001321700">
    <property type="component" value="Unassembled WGS sequence"/>
</dbReference>
<evidence type="ECO:0000256" key="2">
    <source>
        <dbReference type="ARBA" id="ARBA00022606"/>
    </source>
</evidence>
<dbReference type="InterPro" id="IPR001294">
    <property type="entry name" value="Phytochrome"/>
</dbReference>